<keyword evidence="2" id="KW-0436">Ligase</keyword>
<gene>
    <name evidence="2" type="primary">argG2</name>
    <name evidence="2" type="ORF">HMPREF9004_0833</name>
</gene>
<accession>N6WDJ7</accession>
<organism evidence="2 3">
    <name type="scientific">Schaalia cardiffensis F0333</name>
    <dbReference type="NCBI Taxonomy" id="888050"/>
    <lineage>
        <taxon>Bacteria</taxon>
        <taxon>Bacillati</taxon>
        <taxon>Actinomycetota</taxon>
        <taxon>Actinomycetes</taxon>
        <taxon>Actinomycetales</taxon>
        <taxon>Actinomycetaceae</taxon>
        <taxon>Schaalia</taxon>
    </lineage>
</organism>
<evidence type="ECO:0000313" key="3">
    <source>
        <dbReference type="Proteomes" id="UP000013015"/>
    </source>
</evidence>
<proteinExistence type="predicted"/>
<name>N6WDJ7_9ACTO</name>
<dbReference type="AlphaFoldDB" id="N6WDJ7"/>
<evidence type="ECO:0000256" key="1">
    <source>
        <dbReference type="SAM" id="MobiDB-lite"/>
    </source>
</evidence>
<reference evidence="2 3" key="1">
    <citation type="submission" date="2013-03" db="EMBL/GenBank/DDBJ databases">
        <title>Reference genome for the Human Microbiome Project.</title>
        <authorList>
            <person name="Aqrawi P."/>
            <person name="Ayvaz T."/>
            <person name="Bess C."/>
            <person name="Blankenburg K."/>
            <person name="Coyle M."/>
            <person name="Deng J."/>
            <person name="Forbes L."/>
            <person name="Fowler G."/>
            <person name="Francisco L."/>
            <person name="Fu Q."/>
            <person name="Gibbs R."/>
            <person name="Gross S."/>
            <person name="Gubbala S."/>
            <person name="Hale W."/>
            <person name="Hemphill L."/>
            <person name="Highlander S."/>
            <person name="Hirani K."/>
            <person name="Jackson L."/>
            <person name="Jakkamsetti A."/>
            <person name="Javaid M."/>
            <person name="Jayaseelan J.C."/>
            <person name="Jiang H."/>
            <person name="Joshi V."/>
            <person name="Korchina V."/>
            <person name="Kovar C."/>
            <person name="Lara F."/>
            <person name="Lee S."/>
            <person name="Liu Y."/>
            <person name="Mata R."/>
            <person name="Mathew T."/>
            <person name="Munidasa M."/>
            <person name="Muzny D."/>
            <person name="Nazareth L."/>
            <person name="Ngo R."/>
            <person name="Nguyen L."/>
            <person name="Nguyen N."/>
            <person name="Okwuonu G."/>
            <person name="Ongeri F."/>
            <person name="Palculict T."/>
            <person name="Patil S."/>
            <person name="Petrosino J."/>
            <person name="Pham C."/>
            <person name="Pham P."/>
            <person name="Pu L.-L."/>
            <person name="Qin X."/>
            <person name="Qu J."/>
            <person name="Reid J."/>
            <person name="Ross M."/>
            <person name="Ruth R."/>
            <person name="Saada N."/>
            <person name="San Lucas F."/>
            <person name="Santibanez J."/>
            <person name="Shang Y."/>
            <person name="Simmons D."/>
            <person name="Song X.-Z."/>
            <person name="Tang L.-Y."/>
            <person name="Thornton R."/>
            <person name="Warren J."/>
            <person name="Weissenberger G."/>
            <person name="Wilczek-Boney K."/>
            <person name="Worley K."/>
            <person name="Youmans B."/>
            <person name="Zhang J."/>
            <person name="Zhang L."/>
            <person name="Zhao Z."/>
            <person name="Zhou C."/>
            <person name="Zhu D."/>
            <person name="Zhu Y."/>
        </authorList>
    </citation>
    <scope>NUCLEOTIDE SEQUENCE [LARGE SCALE GENOMIC DNA]</scope>
    <source>
        <strain evidence="2 3">F0333</strain>
    </source>
</reference>
<keyword evidence="3" id="KW-1185">Reference proteome</keyword>
<sequence>MWSVPLAGVQKCHPRSEEAPSQAEEAGSQIENNRAARVLRKTPSLLV</sequence>
<dbReference type="Proteomes" id="UP000013015">
    <property type="component" value="Unassembled WGS sequence"/>
</dbReference>
<dbReference type="HOGENOM" id="CLU_3163549_0_0_11"/>
<dbReference type="PATRIC" id="fig|888050.3.peg.789"/>
<dbReference type="EC" id="6.3.4.5" evidence="2"/>
<protein>
    <submittedName>
        <fullName evidence="2">Argininosuccinate synthase</fullName>
        <ecNumber evidence="2">6.3.4.5</ecNumber>
    </submittedName>
</protein>
<evidence type="ECO:0000313" key="2">
    <source>
        <dbReference type="EMBL" id="ENO18264.1"/>
    </source>
</evidence>
<dbReference type="EMBL" id="AQHZ01000015">
    <property type="protein sequence ID" value="ENO18264.1"/>
    <property type="molecule type" value="Genomic_DNA"/>
</dbReference>
<feature type="region of interest" description="Disordered" evidence="1">
    <location>
        <begin position="1"/>
        <end position="35"/>
    </location>
</feature>
<dbReference type="GO" id="GO:0004055">
    <property type="term" value="F:argininosuccinate synthase activity"/>
    <property type="evidence" value="ECO:0007669"/>
    <property type="project" value="UniProtKB-EC"/>
</dbReference>
<comment type="caution">
    <text evidence="2">The sequence shown here is derived from an EMBL/GenBank/DDBJ whole genome shotgun (WGS) entry which is preliminary data.</text>
</comment>